<keyword evidence="4" id="KW-1185">Reference proteome</keyword>
<dbReference type="Proteomes" id="UP001500831">
    <property type="component" value="Unassembled WGS sequence"/>
</dbReference>
<dbReference type="InterPro" id="IPR051463">
    <property type="entry name" value="Peptidase_U62_metallo"/>
</dbReference>
<dbReference type="PANTHER" id="PTHR30624">
    <property type="entry name" value="UNCHARACTERIZED PROTEIN TLDD AND PMBA"/>
    <property type="match status" value="1"/>
</dbReference>
<evidence type="ECO:0000259" key="2">
    <source>
        <dbReference type="Pfam" id="PF19289"/>
    </source>
</evidence>
<dbReference type="SUPFAM" id="SSF111283">
    <property type="entry name" value="Putative modulator of DNA gyrase, PmbA/TldD"/>
    <property type="match status" value="1"/>
</dbReference>
<evidence type="ECO:0000256" key="1">
    <source>
        <dbReference type="ARBA" id="ARBA00005836"/>
    </source>
</evidence>
<accession>A0ABN3WB09</accession>
<feature type="domain" description="Metalloprotease TldD/E C-terminal" evidence="2">
    <location>
        <begin position="173"/>
        <end position="295"/>
    </location>
</feature>
<protein>
    <recommendedName>
        <fullName evidence="2">Metalloprotease TldD/E C-terminal domain-containing protein</fullName>
    </recommendedName>
</protein>
<comment type="caution">
    <text evidence="3">The sequence shown here is derived from an EMBL/GenBank/DDBJ whole genome shotgun (WGS) entry which is preliminary data.</text>
</comment>
<dbReference type="InterPro" id="IPR045569">
    <property type="entry name" value="Metalloprtase-TldD/E_C"/>
</dbReference>
<dbReference type="EMBL" id="BAAAVI010000085">
    <property type="protein sequence ID" value="GAA2906212.1"/>
    <property type="molecule type" value="Genomic_DNA"/>
</dbReference>
<dbReference type="InterPro" id="IPR036059">
    <property type="entry name" value="TldD/PmbA_sf"/>
</dbReference>
<organism evidence="3 4">
    <name type="scientific">Streptosporangium fragile</name>
    <dbReference type="NCBI Taxonomy" id="46186"/>
    <lineage>
        <taxon>Bacteria</taxon>
        <taxon>Bacillati</taxon>
        <taxon>Actinomycetota</taxon>
        <taxon>Actinomycetes</taxon>
        <taxon>Streptosporangiales</taxon>
        <taxon>Streptosporangiaceae</taxon>
        <taxon>Streptosporangium</taxon>
    </lineage>
</organism>
<dbReference type="Pfam" id="PF19289">
    <property type="entry name" value="PmbA_TldD_3rd"/>
    <property type="match status" value="1"/>
</dbReference>
<comment type="similarity">
    <text evidence="1">Belongs to the peptidase U62 family.</text>
</comment>
<proteinExistence type="inferred from homology"/>
<gene>
    <name evidence="3" type="ORF">GCM10010517_72410</name>
</gene>
<reference evidence="3 4" key="1">
    <citation type="journal article" date="2019" name="Int. J. Syst. Evol. Microbiol.">
        <title>The Global Catalogue of Microorganisms (GCM) 10K type strain sequencing project: providing services to taxonomists for standard genome sequencing and annotation.</title>
        <authorList>
            <consortium name="The Broad Institute Genomics Platform"/>
            <consortium name="The Broad Institute Genome Sequencing Center for Infectious Disease"/>
            <person name="Wu L."/>
            <person name="Ma J."/>
        </authorList>
    </citation>
    <scope>NUCLEOTIDE SEQUENCE [LARGE SCALE GENOMIC DNA]</scope>
    <source>
        <strain evidence="3 4">JCM 6242</strain>
    </source>
</reference>
<evidence type="ECO:0000313" key="3">
    <source>
        <dbReference type="EMBL" id="GAA2906212.1"/>
    </source>
</evidence>
<dbReference type="PANTHER" id="PTHR30624:SF4">
    <property type="entry name" value="METALLOPROTEASE TLDD"/>
    <property type="match status" value="1"/>
</dbReference>
<evidence type="ECO:0000313" key="4">
    <source>
        <dbReference type="Proteomes" id="UP001500831"/>
    </source>
</evidence>
<name>A0ABN3WB09_9ACTN</name>
<dbReference type="RefSeq" id="WP_344980949.1">
    <property type="nucleotide sequence ID" value="NZ_BAAAVI010000085.1"/>
</dbReference>
<sequence length="413" mass="43560">MIRVFAERSVRFRHEFHPGGGERREETFAHGACVDEHVAAGEVVHRFADGDDLFRAAVRRVDAGVADTAREVQARPLAVADEATRAALAELAGTTGASLVLGGFHQHVATGDESRAADDERLVRTVEVTVSGVSETVAWPAGEPLAALLGRVEEAAGRAAETAALPYADTPPGACDLVLRPGRAGAFFHELVGHPMEADVVHSGTSYLGARRGRRVAPEWLDVVDGGTRAASGFRSRADDEGTPCAEVSLLDRGVVGAPMTDLATARLTGDRASGHGRRLDFRHPAIPRMTHTCALVAAGAEPERPASPWIEPYGLQLEMMNIATGEFLFSARSPVLREYDGPPRRLPPLLVAGDGLSALGALRPCDAETAEYVRATRGCGKLGQFPLLVSFANAGVTLPAGSVTLRPGGSPR</sequence>